<keyword evidence="8 10" id="KW-0472">Membrane</keyword>
<feature type="transmembrane region" description="Helical" evidence="10">
    <location>
        <begin position="491"/>
        <end position="515"/>
    </location>
</feature>
<feature type="transmembrane region" description="Helical" evidence="10">
    <location>
        <begin position="205"/>
        <end position="227"/>
    </location>
</feature>
<evidence type="ECO:0000256" key="10">
    <source>
        <dbReference type="SAM" id="Phobius"/>
    </source>
</evidence>
<evidence type="ECO:0000259" key="13">
    <source>
        <dbReference type="Pfam" id="PF13244"/>
    </source>
</evidence>
<dbReference type="Pfam" id="PF00361">
    <property type="entry name" value="Proton_antipo_M"/>
    <property type="match status" value="1"/>
</dbReference>
<feature type="domain" description="MrpA C-terminal/MbhE" evidence="14">
    <location>
        <begin position="683"/>
        <end position="760"/>
    </location>
</feature>
<dbReference type="PANTHER" id="PTHR43373">
    <property type="entry name" value="NA(+)/H(+) ANTIPORTER SUBUNIT"/>
    <property type="match status" value="1"/>
</dbReference>
<dbReference type="Pfam" id="PF20501">
    <property type="entry name" value="MbhE"/>
    <property type="match status" value="1"/>
</dbReference>
<feature type="transmembrane region" description="Helical" evidence="10">
    <location>
        <begin position="26"/>
        <end position="48"/>
    </location>
</feature>
<organism evidence="15 16">
    <name type="scientific">Echinicola jeungdonensis</name>
    <dbReference type="NCBI Taxonomy" id="709343"/>
    <lineage>
        <taxon>Bacteria</taxon>
        <taxon>Pseudomonadati</taxon>
        <taxon>Bacteroidota</taxon>
        <taxon>Cytophagia</taxon>
        <taxon>Cytophagales</taxon>
        <taxon>Cyclobacteriaceae</taxon>
        <taxon>Echinicola</taxon>
    </lineage>
</organism>
<feature type="transmembrane region" description="Helical" evidence="10">
    <location>
        <begin position="406"/>
        <end position="429"/>
    </location>
</feature>
<evidence type="ECO:0000313" key="16">
    <source>
        <dbReference type="Proteomes" id="UP001589654"/>
    </source>
</evidence>
<feature type="domain" description="MrpA C-terminal/MbhD" evidence="13">
    <location>
        <begin position="608"/>
        <end position="671"/>
    </location>
</feature>
<evidence type="ECO:0000256" key="1">
    <source>
        <dbReference type="ARBA" id="ARBA00004651"/>
    </source>
</evidence>
<feature type="transmembrane region" description="Helical" evidence="10">
    <location>
        <begin position="625"/>
        <end position="643"/>
    </location>
</feature>
<feature type="transmembrane region" description="Helical" evidence="10">
    <location>
        <begin position="270"/>
        <end position="288"/>
    </location>
</feature>
<dbReference type="EMBL" id="JBHMEW010000005">
    <property type="protein sequence ID" value="MFB9210315.1"/>
    <property type="molecule type" value="Genomic_DNA"/>
</dbReference>
<feature type="transmembrane region" description="Helical" evidence="10">
    <location>
        <begin position="295"/>
        <end position="315"/>
    </location>
</feature>
<evidence type="ECO:0000256" key="8">
    <source>
        <dbReference type="ARBA" id="ARBA00023136"/>
    </source>
</evidence>
<evidence type="ECO:0000256" key="9">
    <source>
        <dbReference type="RuleBase" id="RU000320"/>
    </source>
</evidence>
<feature type="transmembrane region" description="Helical" evidence="10">
    <location>
        <begin position="106"/>
        <end position="124"/>
    </location>
</feature>
<feature type="transmembrane region" description="Helical" evidence="10">
    <location>
        <begin position="321"/>
        <end position="343"/>
    </location>
</feature>
<feature type="transmembrane region" description="Helical" evidence="10">
    <location>
        <begin position="6"/>
        <end position="21"/>
    </location>
</feature>
<evidence type="ECO:0000259" key="11">
    <source>
        <dbReference type="Pfam" id="PF00361"/>
    </source>
</evidence>
<feature type="transmembrane region" description="Helical" evidence="10">
    <location>
        <begin position="745"/>
        <end position="762"/>
    </location>
</feature>
<keyword evidence="5 9" id="KW-0812">Transmembrane</keyword>
<accession>A0ABV5J0I0</accession>
<dbReference type="InterPro" id="IPR050616">
    <property type="entry name" value="CPA3_Na-H_Antiporter_A"/>
</dbReference>
<feature type="transmembrane region" description="Helical" evidence="10">
    <location>
        <begin position="564"/>
        <end position="587"/>
    </location>
</feature>
<keyword evidence="7" id="KW-0406">Ion transport</keyword>
<evidence type="ECO:0000256" key="5">
    <source>
        <dbReference type="ARBA" id="ARBA00022692"/>
    </source>
</evidence>
<feature type="transmembrane region" description="Helical" evidence="10">
    <location>
        <begin position="684"/>
        <end position="705"/>
    </location>
</feature>
<keyword evidence="4" id="KW-1003">Cell membrane</keyword>
<proteinExistence type="predicted"/>
<sequence>MAEVLIFIFVLAVLAPFLQRFHRIGLFLLSSSLLGVLVYFVGLVQPVLEKGSLEYPYQWANELGVSLNFLVDGLSLFFALLILSFGLLILIYASSYLKGDPKIGRFYMYFLFFLGSMLGLVLASNLISLFVFWELTSFSSYLLIGYYNQKEKSRKAARQALLVTGLGGLAMLAGFVLLGMAGGTYEIPALLDNAGLLENHPYTQAIVLLISFGVFTKSAQFPFHFWLPNAMEAPTPVSAYLHSSTMVKAGIYLIFRLNPLLTQSEFWKDILLIIGAITLLVGAVEAFRSDDLKRVLAYTTISALGLFVLMAGIGSKDALKAAFIYLIAHALYKGGLFLVTGILDHKCGTRNISDLAEVRKKMPLTALATGLACASMVGLIPLLGFLGKEMVYKASLSFTSWNWGMMGIVMLSNVFFVAIAFKIFIALFLQPSKDKTTQPVNEASIWMLIAPLVMGFAGLFIGAFPEFSLKSISGSAVPSILGSPLELDLSLWHGFNFIFILSLATIAIGFILFLGRTRILVWMSKIKIPFESLPEKGYQNVVEGLQKWANSQTRWIQNGYLRNYISIFIFVFIVLVTFHVIRSGLIFDELIKLGSQDIINNKLIILFLVVVTLVFIFLSKSQLMVVAAIGIIGYSIALSYTMYSAPDVAITQFLAESLSLILLILIAPQLPGLVNTKLKIKGRYLLVSILFGLVMTWVTLMGMGVEKSSPLKDYFLKNSILEGKGANAVNVILVDFRALDTLGEISVLAITMVGIISLLKVSKINP</sequence>
<keyword evidence="6 10" id="KW-1133">Transmembrane helix</keyword>
<evidence type="ECO:0000256" key="3">
    <source>
        <dbReference type="ARBA" id="ARBA00022449"/>
    </source>
</evidence>
<gene>
    <name evidence="15" type="primary">mbhE</name>
    <name evidence="15" type="ORF">ACFFUR_00720</name>
</gene>
<feature type="transmembrane region" description="Helical" evidence="10">
    <location>
        <begin position="599"/>
        <end position="618"/>
    </location>
</feature>
<feature type="transmembrane region" description="Helical" evidence="10">
    <location>
        <begin position="445"/>
        <end position="464"/>
    </location>
</feature>
<dbReference type="Proteomes" id="UP001589654">
    <property type="component" value="Unassembled WGS sequence"/>
</dbReference>
<dbReference type="PANTHER" id="PTHR43373:SF1">
    <property type="entry name" value="NA(+)_H(+) ANTIPORTER SUBUNIT A"/>
    <property type="match status" value="1"/>
</dbReference>
<dbReference type="InterPro" id="IPR025383">
    <property type="entry name" value="MrpA_C/MbhD"/>
</dbReference>
<dbReference type="Pfam" id="PF13244">
    <property type="entry name" value="MbhD"/>
    <property type="match status" value="1"/>
</dbReference>
<dbReference type="InterPro" id="IPR046806">
    <property type="entry name" value="MrpA_C/MbhE"/>
</dbReference>
<evidence type="ECO:0000259" key="14">
    <source>
        <dbReference type="Pfam" id="PF20501"/>
    </source>
</evidence>
<feature type="transmembrane region" description="Helical" evidence="10">
    <location>
        <begin position="239"/>
        <end position="258"/>
    </location>
</feature>
<feature type="transmembrane region" description="Helical" evidence="10">
    <location>
        <begin position="649"/>
        <end position="672"/>
    </location>
</feature>
<comment type="subcellular location">
    <subcellularLocation>
        <location evidence="1">Cell membrane</location>
        <topology evidence="1">Multi-pass membrane protein</topology>
    </subcellularLocation>
    <subcellularLocation>
        <location evidence="9">Membrane</location>
        <topology evidence="9">Multi-pass membrane protein</topology>
    </subcellularLocation>
</comment>
<evidence type="ECO:0000256" key="2">
    <source>
        <dbReference type="ARBA" id="ARBA00022448"/>
    </source>
</evidence>
<evidence type="ECO:0000256" key="7">
    <source>
        <dbReference type="ARBA" id="ARBA00023065"/>
    </source>
</evidence>
<dbReference type="InterPro" id="IPR001516">
    <property type="entry name" value="Proton_antipo_N"/>
</dbReference>
<keyword evidence="2" id="KW-0813">Transport</keyword>
<keyword evidence="16" id="KW-1185">Reference proteome</keyword>
<comment type="caution">
    <text evidence="15">The sequence shown here is derived from an EMBL/GenBank/DDBJ whole genome shotgun (WGS) entry which is preliminary data.</text>
</comment>
<evidence type="ECO:0000256" key="6">
    <source>
        <dbReference type="ARBA" id="ARBA00022989"/>
    </source>
</evidence>
<dbReference type="PRINTS" id="PR01434">
    <property type="entry name" value="NADHDHGNASE5"/>
</dbReference>
<feature type="transmembrane region" description="Helical" evidence="10">
    <location>
        <begin position="68"/>
        <end position="94"/>
    </location>
</feature>
<dbReference type="InterPro" id="IPR001750">
    <property type="entry name" value="ND/Mrp_TM"/>
</dbReference>
<evidence type="ECO:0000256" key="4">
    <source>
        <dbReference type="ARBA" id="ARBA00022475"/>
    </source>
</evidence>
<feature type="domain" description="NADH:quinone oxidoreductase/Mrp antiporter transmembrane" evidence="11">
    <location>
        <begin position="123"/>
        <end position="406"/>
    </location>
</feature>
<feature type="transmembrane region" description="Helical" evidence="10">
    <location>
        <begin position="364"/>
        <end position="386"/>
    </location>
</feature>
<evidence type="ECO:0000259" key="12">
    <source>
        <dbReference type="Pfam" id="PF00662"/>
    </source>
</evidence>
<dbReference type="RefSeq" id="WP_290249661.1">
    <property type="nucleotide sequence ID" value="NZ_JAUFQT010000002.1"/>
</dbReference>
<feature type="transmembrane region" description="Helical" evidence="10">
    <location>
        <begin position="160"/>
        <end position="185"/>
    </location>
</feature>
<feature type="transmembrane region" description="Helical" evidence="10">
    <location>
        <begin position="130"/>
        <end position="148"/>
    </location>
</feature>
<keyword evidence="3" id="KW-0050">Antiport</keyword>
<dbReference type="Pfam" id="PF00662">
    <property type="entry name" value="Proton_antipo_N"/>
    <property type="match status" value="1"/>
</dbReference>
<reference evidence="15 16" key="1">
    <citation type="submission" date="2024-09" db="EMBL/GenBank/DDBJ databases">
        <authorList>
            <person name="Sun Q."/>
            <person name="Mori K."/>
        </authorList>
    </citation>
    <scope>NUCLEOTIDE SEQUENCE [LARGE SCALE GENOMIC DNA]</scope>
    <source>
        <strain evidence="15 16">CECT 7682</strain>
    </source>
</reference>
<feature type="domain" description="NADH-Ubiquinone oxidoreductase (complex I) chain 5 N-terminal" evidence="12">
    <location>
        <begin position="61"/>
        <end position="107"/>
    </location>
</feature>
<protein>
    <submittedName>
        <fullName evidence="15">Hydrogen gas-evolving membrane-bound hydrogenase subunit E</fullName>
    </submittedName>
</protein>
<evidence type="ECO:0000313" key="15">
    <source>
        <dbReference type="EMBL" id="MFB9210315.1"/>
    </source>
</evidence>
<name>A0ABV5J0I0_9BACT</name>